<evidence type="ECO:0000256" key="7">
    <source>
        <dbReference type="SAM" id="MobiDB-lite"/>
    </source>
</evidence>
<feature type="transmembrane region" description="Helical" evidence="8">
    <location>
        <begin position="168"/>
        <end position="190"/>
    </location>
</feature>
<name>A0ABT8SP15_9CAUL</name>
<reference evidence="9" key="1">
    <citation type="submission" date="2023-07" db="EMBL/GenBank/DDBJ databases">
        <title>Brevundimonas soil sp. nov., isolated from the soil of chemical plant.</title>
        <authorList>
            <person name="Wu N."/>
        </authorList>
    </citation>
    <scope>NUCLEOTIDE SEQUENCE</scope>
    <source>
        <strain evidence="9">XZ-24</strain>
    </source>
</reference>
<evidence type="ECO:0000256" key="3">
    <source>
        <dbReference type="ARBA" id="ARBA00022475"/>
    </source>
</evidence>
<accession>A0ABT8SP15</accession>
<keyword evidence="5 8" id="KW-1133">Transmembrane helix</keyword>
<dbReference type="Gene3D" id="1.20.1250.20">
    <property type="entry name" value="MFS general substrate transporter like domains"/>
    <property type="match status" value="1"/>
</dbReference>
<feature type="region of interest" description="Disordered" evidence="7">
    <location>
        <begin position="1"/>
        <end position="25"/>
    </location>
</feature>
<dbReference type="CDD" id="cd06173">
    <property type="entry name" value="MFS_MefA_like"/>
    <property type="match status" value="1"/>
</dbReference>
<proteinExistence type="predicted"/>
<dbReference type="PANTHER" id="PTHR23513">
    <property type="entry name" value="INTEGRAL MEMBRANE EFFLUX PROTEIN-RELATED"/>
    <property type="match status" value="1"/>
</dbReference>
<feature type="transmembrane region" description="Helical" evidence="8">
    <location>
        <begin position="312"/>
        <end position="342"/>
    </location>
</feature>
<feature type="transmembrane region" description="Helical" evidence="8">
    <location>
        <begin position="196"/>
        <end position="215"/>
    </location>
</feature>
<feature type="transmembrane region" description="Helical" evidence="8">
    <location>
        <begin position="34"/>
        <end position="58"/>
    </location>
</feature>
<feature type="transmembrane region" description="Helical" evidence="8">
    <location>
        <begin position="283"/>
        <end position="300"/>
    </location>
</feature>
<feature type="transmembrane region" description="Helical" evidence="8">
    <location>
        <begin position="130"/>
        <end position="147"/>
    </location>
</feature>
<feature type="transmembrane region" description="Helical" evidence="8">
    <location>
        <begin position="103"/>
        <end position="124"/>
    </location>
</feature>
<dbReference type="InterPro" id="IPR036259">
    <property type="entry name" value="MFS_trans_sf"/>
</dbReference>
<keyword evidence="4 8" id="KW-0812">Transmembrane</keyword>
<comment type="caution">
    <text evidence="9">The sequence shown here is derived from an EMBL/GenBank/DDBJ whole genome shotgun (WGS) entry which is preliminary data.</text>
</comment>
<evidence type="ECO:0000256" key="1">
    <source>
        <dbReference type="ARBA" id="ARBA00004651"/>
    </source>
</evidence>
<keyword evidence="10" id="KW-1185">Reference proteome</keyword>
<organism evidence="9 10">
    <name type="scientific">Peiella sedimenti</name>
    <dbReference type="NCBI Taxonomy" id="3061083"/>
    <lineage>
        <taxon>Bacteria</taxon>
        <taxon>Pseudomonadati</taxon>
        <taxon>Pseudomonadota</taxon>
        <taxon>Alphaproteobacteria</taxon>
        <taxon>Caulobacterales</taxon>
        <taxon>Caulobacteraceae</taxon>
        <taxon>Peiella</taxon>
    </lineage>
</organism>
<keyword evidence="6 8" id="KW-0472">Membrane</keyword>
<dbReference type="Proteomes" id="UP001169063">
    <property type="component" value="Unassembled WGS sequence"/>
</dbReference>
<dbReference type="InterPro" id="IPR010290">
    <property type="entry name" value="TM_effector"/>
</dbReference>
<evidence type="ECO:0000256" key="2">
    <source>
        <dbReference type="ARBA" id="ARBA00022448"/>
    </source>
</evidence>
<comment type="subcellular location">
    <subcellularLocation>
        <location evidence="1">Cell membrane</location>
        <topology evidence="1">Multi-pass membrane protein</topology>
    </subcellularLocation>
</comment>
<sequence length="431" mass="45363">MTIDAPENPQPAPPEPATPGGGHESPWKIRDFRLLWLGRVLAVLAIQIQSAALLWQVYEIARRDHPIEEASLYLGLVGLAQFIPLLAFTLPAGAMADRRDRKLTVMLSILVEGGCALAYLAMALHGEPPLWGLLAVATVFGAARAFLAPASQAFLPRVVGRKALPPAIAAQSIAFQTGAIAGPAAGGLILGVSVPFAYATALALFIAAFALFLLIRTSGKPDPDAGLQPRLEAVREGLAYVWRTKLVLGAISLDLVVVMLAGVALLTPIFARDILHVGPEGFGLLRAAFGVGALSMAIYLSRYPIVRRGGAWMFAAVAVFGVCTLGFGLSKIAWLSAALLFIGGAADMISVNIRQTLIQLATPDHMRGRVSSVSMLFIGASNELGEAYSGLMVRLLGPITAAVFGGCAALAATVGWARMFPSLRRADRLDG</sequence>
<gene>
    <name evidence="9" type="ORF">Q0812_07795</name>
</gene>
<evidence type="ECO:0000256" key="5">
    <source>
        <dbReference type="ARBA" id="ARBA00022989"/>
    </source>
</evidence>
<feature type="transmembrane region" description="Helical" evidence="8">
    <location>
        <begin position="70"/>
        <end position="91"/>
    </location>
</feature>
<evidence type="ECO:0000256" key="4">
    <source>
        <dbReference type="ARBA" id="ARBA00022692"/>
    </source>
</evidence>
<keyword evidence="2" id="KW-0813">Transport</keyword>
<dbReference type="EMBL" id="JAUKTR010000003">
    <property type="protein sequence ID" value="MDO1559328.1"/>
    <property type="molecule type" value="Genomic_DNA"/>
</dbReference>
<dbReference type="Pfam" id="PF05977">
    <property type="entry name" value="MFS_3"/>
    <property type="match status" value="1"/>
</dbReference>
<feature type="transmembrane region" description="Helical" evidence="8">
    <location>
        <begin position="395"/>
        <end position="417"/>
    </location>
</feature>
<keyword evidence="3" id="KW-1003">Cell membrane</keyword>
<evidence type="ECO:0000313" key="9">
    <source>
        <dbReference type="EMBL" id="MDO1559328.1"/>
    </source>
</evidence>
<evidence type="ECO:0000256" key="6">
    <source>
        <dbReference type="ARBA" id="ARBA00023136"/>
    </source>
</evidence>
<dbReference type="PANTHER" id="PTHR23513:SF9">
    <property type="entry name" value="ENTEROBACTIN EXPORTER ENTS"/>
    <property type="match status" value="1"/>
</dbReference>
<dbReference type="SUPFAM" id="SSF103473">
    <property type="entry name" value="MFS general substrate transporter"/>
    <property type="match status" value="1"/>
</dbReference>
<protein>
    <submittedName>
        <fullName evidence="9">MFS transporter</fullName>
    </submittedName>
</protein>
<evidence type="ECO:0000256" key="8">
    <source>
        <dbReference type="SAM" id="Phobius"/>
    </source>
</evidence>
<evidence type="ECO:0000313" key="10">
    <source>
        <dbReference type="Proteomes" id="UP001169063"/>
    </source>
</evidence>
<feature type="compositionally biased region" description="Pro residues" evidence="7">
    <location>
        <begin position="8"/>
        <end position="17"/>
    </location>
</feature>
<feature type="transmembrane region" description="Helical" evidence="8">
    <location>
        <begin position="246"/>
        <end position="271"/>
    </location>
</feature>